<protein>
    <submittedName>
        <fullName evidence="1">Uncharacterized protein</fullName>
    </submittedName>
</protein>
<gene>
    <name evidence="1" type="ORF">UJA718_LOCUS45954</name>
</gene>
<proteinExistence type="predicted"/>
<sequence>RQLFWLSVVLTTNYAFAKNRNNNNNNSLLILILTMLEYSINYQDETPNARFPSSSV</sequence>
<evidence type="ECO:0000313" key="2">
    <source>
        <dbReference type="Proteomes" id="UP000663873"/>
    </source>
</evidence>
<accession>A0A821VPC1</accession>
<dbReference type="AlphaFoldDB" id="A0A821VPC1"/>
<reference evidence="1" key="1">
    <citation type="submission" date="2021-02" db="EMBL/GenBank/DDBJ databases">
        <authorList>
            <person name="Nowell W R."/>
        </authorList>
    </citation>
    <scope>NUCLEOTIDE SEQUENCE</scope>
</reference>
<organism evidence="1 2">
    <name type="scientific">Rotaria socialis</name>
    <dbReference type="NCBI Taxonomy" id="392032"/>
    <lineage>
        <taxon>Eukaryota</taxon>
        <taxon>Metazoa</taxon>
        <taxon>Spiralia</taxon>
        <taxon>Gnathifera</taxon>
        <taxon>Rotifera</taxon>
        <taxon>Eurotatoria</taxon>
        <taxon>Bdelloidea</taxon>
        <taxon>Philodinida</taxon>
        <taxon>Philodinidae</taxon>
        <taxon>Rotaria</taxon>
    </lineage>
</organism>
<comment type="caution">
    <text evidence="1">The sequence shown here is derived from an EMBL/GenBank/DDBJ whole genome shotgun (WGS) entry which is preliminary data.</text>
</comment>
<name>A0A821VPC1_9BILA</name>
<feature type="non-terminal residue" evidence="1">
    <location>
        <position position="1"/>
    </location>
</feature>
<keyword evidence="2" id="KW-1185">Reference proteome</keyword>
<evidence type="ECO:0000313" key="1">
    <source>
        <dbReference type="EMBL" id="CAF4910702.1"/>
    </source>
</evidence>
<dbReference type="EMBL" id="CAJOBP010079768">
    <property type="protein sequence ID" value="CAF4910702.1"/>
    <property type="molecule type" value="Genomic_DNA"/>
</dbReference>
<dbReference type="Proteomes" id="UP000663873">
    <property type="component" value="Unassembled WGS sequence"/>
</dbReference>